<evidence type="ECO:0000259" key="1">
    <source>
        <dbReference type="Pfam" id="PF01593"/>
    </source>
</evidence>
<dbReference type="RefSeq" id="WP_110815653.1">
    <property type="nucleotide sequence ID" value="NZ_QJTE01000009.1"/>
</dbReference>
<protein>
    <submittedName>
        <fullName evidence="2">Squalene-associated FAD-dependent desaturase</fullName>
    </submittedName>
</protein>
<evidence type="ECO:0000313" key="2">
    <source>
        <dbReference type="EMBL" id="PYE80889.1"/>
    </source>
</evidence>
<dbReference type="Proteomes" id="UP000248311">
    <property type="component" value="Unassembled WGS sequence"/>
</dbReference>
<name>A0A318SRY5_9RHOB</name>
<dbReference type="Gene3D" id="1.10.3110.10">
    <property type="entry name" value="protoporphyrinogen ix oxidase, domain 3"/>
    <property type="match status" value="1"/>
</dbReference>
<comment type="caution">
    <text evidence="2">The sequence shown here is derived from an EMBL/GenBank/DDBJ whole genome shotgun (WGS) entry which is preliminary data.</text>
</comment>
<dbReference type="NCBIfam" id="TIGR03467">
    <property type="entry name" value="HpnE"/>
    <property type="match status" value="1"/>
</dbReference>
<keyword evidence="3" id="KW-1185">Reference proteome</keyword>
<dbReference type="SUPFAM" id="SSF51905">
    <property type="entry name" value="FAD/NAD(P)-binding domain"/>
    <property type="match status" value="1"/>
</dbReference>
<dbReference type="AlphaFoldDB" id="A0A318SRY5"/>
<dbReference type="InterPro" id="IPR036188">
    <property type="entry name" value="FAD/NAD-bd_sf"/>
</dbReference>
<gene>
    <name evidence="2" type="ORF">DFP88_10920</name>
</gene>
<dbReference type="PANTHER" id="PTHR42923:SF47">
    <property type="entry name" value="BLR3003 PROTEIN"/>
    <property type="match status" value="1"/>
</dbReference>
<reference evidence="2 3" key="1">
    <citation type="submission" date="2018-06" db="EMBL/GenBank/DDBJ databases">
        <title>Genomic Encyclopedia of Type Strains, Phase III (KMG-III): the genomes of soil and plant-associated and newly described type strains.</title>
        <authorList>
            <person name="Whitman W."/>
        </authorList>
    </citation>
    <scope>NUCLEOTIDE SEQUENCE [LARGE SCALE GENOMIC DNA]</scope>
    <source>
        <strain evidence="2 3">CECT 9025</strain>
    </source>
</reference>
<proteinExistence type="predicted"/>
<feature type="domain" description="Amine oxidase" evidence="1">
    <location>
        <begin position="12"/>
        <end position="415"/>
    </location>
</feature>
<dbReference type="OrthoDB" id="7849608at2"/>
<dbReference type="InterPro" id="IPR050464">
    <property type="entry name" value="Zeta_carotene_desat/Oxidored"/>
</dbReference>
<dbReference type="PANTHER" id="PTHR42923">
    <property type="entry name" value="PROTOPORPHYRINOGEN OXIDASE"/>
    <property type="match status" value="1"/>
</dbReference>
<dbReference type="InterPro" id="IPR002937">
    <property type="entry name" value="Amino_oxidase"/>
</dbReference>
<dbReference type="Pfam" id="PF01593">
    <property type="entry name" value="Amino_oxidase"/>
    <property type="match status" value="1"/>
</dbReference>
<evidence type="ECO:0000313" key="3">
    <source>
        <dbReference type="Proteomes" id="UP000248311"/>
    </source>
</evidence>
<dbReference type="Gene3D" id="3.50.50.60">
    <property type="entry name" value="FAD/NAD(P)-binding domain"/>
    <property type="match status" value="1"/>
</dbReference>
<dbReference type="EMBL" id="QJTE01000009">
    <property type="protein sequence ID" value="PYE80889.1"/>
    <property type="molecule type" value="Genomic_DNA"/>
</dbReference>
<dbReference type="InterPro" id="IPR017830">
    <property type="entry name" value="SQase_HpnE"/>
</dbReference>
<accession>A0A318SRY5</accession>
<dbReference type="GO" id="GO:0016491">
    <property type="term" value="F:oxidoreductase activity"/>
    <property type="evidence" value="ECO:0007669"/>
    <property type="project" value="InterPro"/>
</dbReference>
<organism evidence="2 3">
    <name type="scientific">Pseudoroseicyclus aestuarii</name>
    <dbReference type="NCBI Taxonomy" id="1795041"/>
    <lineage>
        <taxon>Bacteria</taxon>
        <taxon>Pseudomonadati</taxon>
        <taxon>Pseudomonadota</taxon>
        <taxon>Alphaproteobacteria</taxon>
        <taxon>Rhodobacterales</taxon>
        <taxon>Paracoccaceae</taxon>
        <taxon>Pseudoroseicyclus</taxon>
    </lineage>
</organism>
<dbReference type="Gene3D" id="3.90.660.20">
    <property type="entry name" value="Protoporphyrinogen oxidase, mitochondrial, domain 2"/>
    <property type="match status" value="1"/>
</dbReference>
<sequence>MTRQIHVIGAGLAGLAAALELSEQPGLQVTVWERTDRPGGRCWSFEDTRLGRVIDNGNHLILSGNGAVLDHAARIGAADRLEIAPEAALPFADLESGERWVLRVPSGLRDLTRGTGLREGLPRIALDAARLWAAPRTRSVAQAIPRRGGAWRDLWEPLTLAVLNAPPEVASAALLRAVLSRSLARGGAACRPVTAPEGLGHALIEPAVALLQERGVTVRYRAAVTGIEAEGGRAARLCFAREEPVPLGPRDGVILAAPPQVAAALLGLAAVPAPGLSILNAHFRVAPDLAALAAPVTGVIGGAAQWIFRRGDVLSVTVSAEEATPVAGMTREAALARLWQDVARTLGRLEAGYIAARLLRERAATFHTAPEDDAARLPMRSPLANLLHAGDHVRGPLPSTLEAAVLSGRAAGAAMLEAGGA</sequence>
<dbReference type="PRINTS" id="PR00419">
    <property type="entry name" value="ADXRDTASE"/>
</dbReference>